<protein>
    <recommendedName>
        <fullName evidence="3">Polysaccharide deacetylase</fullName>
    </recommendedName>
</protein>
<reference evidence="1 2" key="1">
    <citation type="submission" date="2015-07" db="EMBL/GenBank/DDBJ databases">
        <title>Genome analysis of myxobacterium Chondromyces crocatus Cm c5 reveals a high potential for natural compound synthesis and the genetic basis for the loss of fruiting body formation.</title>
        <authorList>
            <person name="Zaburannyi N."/>
            <person name="Bunk B."/>
            <person name="Maier J."/>
            <person name="Overmann J."/>
            <person name="Mueller R."/>
        </authorList>
    </citation>
    <scope>NUCLEOTIDE SEQUENCE [LARGE SCALE GENOMIC DNA]</scope>
    <source>
        <strain evidence="1 2">Cm c5</strain>
    </source>
</reference>
<dbReference type="Proteomes" id="UP000067626">
    <property type="component" value="Chromosome"/>
</dbReference>
<dbReference type="GO" id="GO:0005975">
    <property type="term" value="P:carbohydrate metabolic process"/>
    <property type="evidence" value="ECO:0007669"/>
    <property type="project" value="InterPro"/>
</dbReference>
<dbReference type="KEGG" id="ccro:CMC5_027170"/>
<evidence type="ECO:0000313" key="2">
    <source>
        <dbReference type="Proteomes" id="UP000067626"/>
    </source>
</evidence>
<organism evidence="1 2">
    <name type="scientific">Chondromyces crocatus</name>
    <dbReference type="NCBI Taxonomy" id="52"/>
    <lineage>
        <taxon>Bacteria</taxon>
        <taxon>Pseudomonadati</taxon>
        <taxon>Myxococcota</taxon>
        <taxon>Polyangia</taxon>
        <taxon>Polyangiales</taxon>
        <taxon>Polyangiaceae</taxon>
        <taxon>Chondromyces</taxon>
    </lineage>
</organism>
<dbReference type="OrthoDB" id="7419255at2"/>
<dbReference type="RefSeq" id="WP_050430778.1">
    <property type="nucleotide sequence ID" value="NZ_CP012159.1"/>
</dbReference>
<keyword evidence="2" id="KW-1185">Reference proteome</keyword>
<proteinExistence type="predicted"/>
<gene>
    <name evidence="1" type="ORF">CMC5_027170</name>
</gene>
<dbReference type="EMBL" id="CP012159">
    <property type="protein sequence ID" value="AKT38570.1"/>
    <property type="molecule type" value="Genomic_DNA"/>
</dbReference>
<accession>A0A0K1ECI3</accession>
<evidence type="ECO:0008006" key="3">
    <source>
        <dbReference type="Google" id="ProtNLM"/>
    </source>
</evidence>
<evidence type="ECO:0000313" key="1">
    <source>
        <dbReference type="EMBL" id="AKT38570.1"/>
    </source>
</evidence>
<dbReference type="Gene3D" id="3.20.20.370">
    <property type="entry name" value="Glycoside hydrolase/deacetylase"/>
    <property type="match status" value="1"/>
</dbReference>
<dbReference type="STRING" id="52.CMC5_027170"/>
<dbReference type="SUPFAM" id="SSF88713">
    <property type="entry name" value="Glycoside hydrolase/deacetylase"/>
    <property type="match status" value="1"/>
</dbReference>
<name>A0A0K1ECI3_CHOCO</name>
<sequence>MSDRTRVYITVDVECAEERMGEGRVKPPIGYDVRVWGRLVNQREPLGIERIMRELEACGLRGTFYMEALGARYFGVSKLREICTALRSRGHDVQLHMHPVQRVADFMSRGESRAPDDIAAYTEAEQVALLMEGRSLLAEAGVPESEIVSYRAGNFGASNAIWGAMKQAGIALSSNYNPCYFSKNCRMRLNEPALGLFRSPESGVWELPITNFTELRGGYRHLQISAVSVGETIKCLRRYRALGVREVTLVTHSFEFFFLDEPERRRGRPNQINLERLRGLCRYLQQHADEFEVDTVGALGQRLLRGEETARPVRGAYPRLGPLPYARRLAEQALKRVAQRVSFK</sequence>
<dbReference type="InterPro" id="IPR011330">
    <property type="entry name" value="Glyco_hydro/deAcase_b/a-brl"/>
</dbReference>
<dbReference type="AlphaFoldDB" id="A0A0K1ECI3"/>